<dbReference type="GO" id="GO:0008157">
    <property type="term" value="F:protein phosphatase 1 binding"/>
    <property type="evidence" value="ECO:0007669"/>
    <property type="project" value="TreeGrafter"/>
</dbReference>
<feature type="domain" description="CBM21" evidence="2">
    <location>
        <begin position="229"/>
        <end position="343"/>
    </location>
</feature>
<protein>
    <submittedName>
        <fullName evidence="3">Phosphatase 1 regulatory subunit 3C-B-like</fullName>
    </submittedName>
</protein>
<accession>A0A8J5KEW5</accession>
<dbReference type="Proteomes" id="UP000747542">
    <property type="component" value="Unassembled WGS sequence"/>
</dbReference>
<dbReference type="PROSITE" id="PS51159">
    <property type="entry name" value="CBM21"/>
    <property type="match status" value="1"/>
</dbReference>
<name>A0A8J5KEW5_HOMAM</name>
<gene>
    <name evidence="3" type="primary">ppp1r3cb-L</name>
    <name evidence="3" type="ORF">Hamer_G012495</name>
</gene>
<dbReference type="Gene3D" id="2.60.40.2440">
    <property type="entry name" value="Carbohydrate binding type-21 domain"/>
    <property type="match status" value="1"/>
</dbReference>
<evidence type="ECO:0000313" key="3">
    <source>
        <dbReference type="EMBL" id="KAG7170924.1"/>
    </source>
</evidence>
<dbReference type="InterPro" id="IPR038175">
    <property type="entry name" value="CBM21_dom_sf"/>
</dbReference>
<dbReference type="GO" id="GO:0000164">
    <property type="term" value="C:protein phosphatase type 1 complex"/>
    <property type="evidence" value="ECO:0007669"/>
    <property type="project" value="TreeGrafter"/>
</dbReference>
<dbReference type="PANTHER" id="PTHR12307:SF48">
    <property type="entry name" value="PROTEIN PHOSPHATASE 1 REGULATORY SUBUNIT"/>
    <property type="match status" value="1"/>
</dbReference>
<feature type="region of interest" description="Disordered" evidence="1">
    <location>
        <begin position="88"/>
        <end position="109"/>
    </location>
</feature>
<dbReference type="Pfam" id="PF03370">
    <property type="entry name" value="CBM_21"/>
    <property type="match status" value="1"/>
</dbReference>
<sequence length="518" mass="57728">MTTLMMPSDYGVEMFLGSSPVLTSGYLASQPFLHDYPRLTPLQAAPLQTTPVQSTPLHNIWGGSSQSCGTTLTTSSFRSNCDSQLFSSSPLSSSSIPLSSSSFSSSTSCYSNNFIPRSSFRSSGRRSPQKKKVETLPFLPIKSCLVARQEEEVEEGAISPTRLKKKVVFADTRGHPLTEVRVLTERPDCPPRWSADFLEQVTRGAKAEAVCDQWELAFPQPASDYLGMKARLENDYISLENVVIKESENRVAGTVKVRNLSFHKSVKVRYTINNWTTHEDVEGEFVPSLSTATGASYDLYDTFSFSLPLPGSTQADKLEFCVCFKSEIGEYWDNNNNKNYVIVSFRPKTAAAQELKPKDVFDVNLDSWTEFASWNHLDINGSPYCGVFLLLTTTIRPIATAHTPLTTIHSWPNGEEEEEGRHLGGMMRIITLPLSYTATHQQEHHVGVQGEGEPRRTPDAGRVLLGRGRSFLAGQERCCSWSWSQVRGVKMPHWQKCPLCPGTCFLHHPHYPTPNAEI</sequence>
<dbReference type="EMBL" id="JAHLQT010013238">
    <property type="protein sequence ID" value="KAG7170924.1"/>
    <property type="molecule type" value="Genomic_DNA"/>
</dbReference>
<dbReference type="InterPro" id="IPR050782">
    <property type="entry name" value="PP1_regulatory_subunit_3"/>
</dbReference>
<dbReference type="InterPro" id="IPR005036">
    <property type="entry name" value="CBM21_dom"/>
</dbReference>
<dbReference type="PANTHER" id="PTHR12307">
    <property type="entry name" value="PROTEIN PHOSPHATASE 1 REGULATORY SUBUNIT"/>
    <property type="match status" value="1"/>
</dbReference>
<comment type="caution">
    <text evidence="3">The sequence shown here is derived from an EMBL/GenBank/DDBJ whole genome shotgun (WGS) entry which is preliminary data.</text>
</comment>
<proteinExistence type="predicted"/>
<dbReference type="GO" id="GO:2001069">
    <property type="term" value="F:glycogen binding"/>
    <property type="evidence" value="ECO:0007669"/>
    <property type="project" value="TreeGrafter"/>
</dbReference>
<dbReference type="AlphaFoldDB" id="A0A8J5KEW5"/>
<evidence type="ECO:0000259" key="2">
    <source>
        <dbReference type="PROSITE" id="PS51159"/>
    </source>
</evidence>
<feature type="non-terminal residue" evidence="3">
    <location>
        <position position="1"/>
    </location>
</feature>
<organism evidence="3 4">
    <name type="scientific">Homarus americanus</name>
    <name type="common">American lobster</name>
    <dbReference type="NCBI Taxonomy" id="6706"/>
    <lineage>
        <taxon>Eukaryota</taxon>
        <taxon>Metazoa</taxon>
        <taxon>Ecdysozoa</taxon>
        <taxon>Arthropoda</taxon>
        <taxon>Crustacea</taxon>
        <taxon>Multicrustacea</taxon>
        <taxon>Malacostraca</taxon>
        <taxon>Eumalacostraca</taxon>
        <taxon>Eucarida</taxon>
        <taxon>Decapoda</taxon>
        <taxon>Pleocyemata</taxon>
        <taxon>Astacidea</taxon>
        <taxon>Nephropoidea</taxon>
        <taxon>Nephropidae</taxon>
        <taxon>Homarus</taxon>
    </lineage>
</organism>
<feature type="compositionally biased region" description="Low complexity" evidence="1">
    <location>
        <begin position="88"/>
        <end position="108"/>
    </location>
</feature>
<evidence type="ECO:0000313" key="4">
    <source>
        <dbReference type="Proteomes" id="UP000747542"/>
    </source>
</evidence>
<dbReference type="GO" id="GO:0005979">
    <property type="term" value="P:regulation of glycogen biosynthetic process"/>
    <property type="evidence" value="ECO:0007669"/>
    <property type="project" value="TreeGrafter"/>
</dbReference>
<evidence type="ECO:0000256" key="1">
    <source>
        <dbReference type="SAM" id="MobiDB-lite"/>
    </source>
</evidence>
<reference evidence="3" key="1">
    <citation type="journal article" date="2021" name="Sci. Adv.">
        <title>The American lobster genome reveals insights on longevity, neural, and immune adaptations.</title>
        <authorList>
            <person name="Polinski J.M."/>
            <person name="Zimin A.V."/>
            <person name="Clark K.F."/>
            <person name="Kohn A.B."/>
            <person name="Sadowski N."/>
            <person name="Timp W."/>
            <person name="Ptitsyn A."/>
            <person name="Khanna P."/>
            <person name="Romanova D.Y."/>
            <person name="Williams P."/>
            <person name="Greenwood S.J."/>
            <person name="Moroz L.L."/>
            <person name="Walt D.R."/>
            <person name="Bodnar A.G."/>
        </authorList>
    </citation>
    <scope>NUCLEOTIDE SEQUENCE</scope>
    <source>
        <strain evidence="3">GMGI-L3</strain>
    </source>
</reference>
<keyword evidence="4" id="KW-1185">Reference proteome</keyword>